<evidence type="ECO:0000313" key="2">
    <source>
        <dbReference type="EMBL" id="SFB13268.1"/>
    </source>
</evidence>
<keyword evidence="3" id="KW-1185">Reference proteome</keyword>
<feature type="domain" description="Glycosyltransferase 2-like" evidence="1">
    <location>
        <begin position="9"/>
        <end position="175"/>
    </location>
</feature>
<dbReference type="InterPro" id="IPR050834">
    <property type="entry name" value="Glycosyltransf_2"/>
</dbReference>
<dbReference type="GO" id="GO:0044010">
    <property type="term" value="P:single-species biofilm formation"/>
    <property type="evidence" value="ECO:0007669"/>
    <property type="project" value="TreeGrafter"/>
</dbReference>
<dbReference type="PANTHER" id="PTHR43685">
    <property type="entry name" value="GLYCOSYLTRANSFERASE"/>
    <property type="match status" value="1"/>
</dbReference>
<name>A0A1I0YLS7_9FIRM</name>
<protein>
    <submittedName>
        <fullName evidence="2">Rhamnosyltransferase</fullName>
    </submittedName>
</protein>
<dbReference type="InterPro" id="IPR029044">
    <property type="entry name" value="Nucleotide-diphossugar_trans"/>
</dbReference>
<dbReference type="InterPro" id="IPR001173">
    <property type="entry name" value="Glyco_trans_2-like"/>
</dbReference>
<sequence length="306" mass="35407">MNNDLKVDIIIPVYKANKEFKETMAALLGQSYAVNRYILINTEEKYWDKSIESLSDKIYVKHIKKEEFDHGKTRDMAVKMSEGDIVICMTQDAICMDKYLVENMIKPFSDGRVWAVYARQLPRKDCRLIEKYTRSFNYPDKSHVRTKDDFEKYGIKTIFCSNVCAAYRKKIYDRLGGFPQNAIFAEDMIFANKIINAGGAIYYNADAKVIHSHNYTGIQQFHRNFDIGVTHADHPEIFANLKSEGEGVKMVLSTMKYLLKKGKPHLLIALIYHSGMKYVGYKAGKIYKKLPKKLCQICSTDKKYFT</sequence>
<reference evidence="2 3" key="1">
    <citation type="submission" date="2016-10" db="EMBL/GenBank/DDBJ databases">
        <authorList>
            <person name="de Groot N.N."/>
        </authorList>
    </citation>
    <scope>NUCLEOTIDE SEQUENCE [LARGE SCALE GENOMIC DNA]</scope>
    <source>
        <strain evidence="2 3">DSM 5522</strain>
    </source>
</reference>
<dbReference type="Proteomes" id="UP000198838">
    <property type="component" value="Unassembled WGS sequence"/>
</dbReference>
<dbReference type="Gene3D" id="3.90.550.10">
    <property type="entry name" value="Spore Coat Polysaccharide Biosynthesis Protein SpsA, Chain A"/>
    <property type="match status" value="1"/>
</dbReference>
<dbReference type="OrthoDB" id="9790005at2"/>
<dbReference type="EMBL" id="FOJY01000010">
    <property type="protein sequence ID" value="SFB13268.1"/>
    <property type="molecule type" value="Genomic_DNA"/>
</dbReference>
<dbReference type="STRING" id="1120918.SAMN05216249_11050"/>
<dbReference type="PANTHER" id="PTHR43685:SF13">
    <property type="entry name" value="O ANTIGEN BIOSYNTHESIS RHAMNOSYLTRANSFERASE RFBN"/>
    <property type="match status" value="1"/>
</dbReference>
<dbReference type="AlphaFoldDB" id="A0A1I0YLS7"/>
<gene>
    <name evidence="2" type="ORF">SAMN05216249_11050</name>
</gene>
<dbReference type="GO" id="GO:0016740">
    <property type="term" value="F:transferase activity"/>
    <property type="evidence" value="ECO:0007669"/>
    <property type="project" value="UniProtKB-KW"/>
</dbReference>
<organism evidence="2 3">
    <name type="scientific">Acetitomaculum ruminis DSM 5522</name>
    <dbReference type="NCBI Taxonomy" id="1120918"/>
    <lineage>
        <taxon>Bacteria</taxon>
        <taxon>Bacillati</taxon>
        <taxon>Bacillota</taxon>
        <taxon>Clostridia</taxon>
        <taxon>Lachnospirales</taxon>
        <taxon>Lachnospiraceae</taxon>
        <taxon>Acetitomaculum</taxon>
    </lineage>
</organism>
<evidence type="ECO:0000313" key="3">
    <source>
        <dbReference type="Proteomes" id="UP000198838"/>
    </source>
</evidence>
<evidence type="ECO:0000259" key="1">
    <source>
        <dbReference type="Pfam" id="PF00535"/>
    </source>
</evidence>
<dbReference type="SUPFAM" id="SSF53448">
    <property type="entry name" value="Nucleotide-diphospho-sugar transferases"/>
    <property type="match status" value="1"/>
</dbReference>
<proteinExistence type="predicted"/>
<dbReference type="RefSeq" id="WP_092872481.1">
    <property type="nucleotide sequence ID" value="NZ_FOJY01000010.1"/>
</dbReference>
<accession>A0A1I0YLS7</accession>
<keyword evidence="2" id="KW-0808">Transferase</keyword>
<dbReference type="Pfam" id="PF00535">
    <property type="entry name" value="Glycos_transf_2"/>
    <property type="match status" value="1"/>
</dbReference>